<dbReference type="EMBL" id="CM029048">
    <property type="protein sequence ID" value="KAG2577536.1"/>
    <property type="molecule type" value="Genomic_DNA"/>
</dbReference>
<evidence type="ECO:0000313" key="3">
    <source>
        <dbReference type="Proteomes" id="UP000823388"/>
    </source>
</evidence>
<protein>
    <submittedName>
        <fullName evidence="2">Uncharacterized protein</fullName>
    </submittedName>
</protein>
<organism evidence="2 3">
    <name type="scientific">Panicum virgatum</name>
    <name type="common">Blackwell switchgrass</name>
    <dbReference type="NCBI Taxonomy" id="38727"/>
    <lineage>
        <taxon>Eukaryota</taxon>
        <taxon>Viridiplantae</taxon>
        <taxon>Streptophyta</taxon>
        <taxon>Embryophyta</taxon>
        <taxon>Tracheophyta</taxon>
        <taxon>Spermatophyta</taxon>
        <taxon>Magnoliopsida</taxon>
        <taxon>Liliopsida</taxon>
        <taxon>Poales</taxon>
        <taxon>Poaceae</taxon>
        <taxon>PACMAD clade</taxon>
        <taxon>Panicoideae</taxon>
        <taxon>Panicodae</taxon>
        <taxon>Paniceae</taxon>
        <taxon>Panicinae</taxon>
        <taxon>Panicum</taxon>
        <taxon>Panicum sect. Hiantes</taxon>
    </lineage>
</organism>
<proteinExistence type="predicted"/>
<gene>
    <name evidence="2" type="ORF">PVAP13_6NG104109</name>
</gene>
<keyword evidence="3" id="KW-1185">Reference proteome</keyword>
<reference evidence="2" key="1">
    <citation type="submission" date="2020-05" db="EMBL/GenBank/DDBJ databases">
        <title>WGS assembly of Panicum virgatum.</title>
        <authorList>
            <person name="Lovell J.T."/>
            <person name="Jenkins J."/>
            <person name="Shu S."/>
            <person name="Juenger T.E."/>
            <person name="Schmutz J."/>
        </authorList>
    </citation>
    <scope>NUCLEOTIDE SEQUENCE</scope>
    <source>
        <strain evidence="2">AP13</strain>
    </source>
</reference>
<comment type="caution">
    <text evidence="2">The sequence shown here is derived from an EMBL/GenBank/DDBJ whole genome shotgun (WGS) entry which is preliminary data.</text>
</comment>
<sequence length="125" mass="13634">MCDGLGTVGAEPCDPNVPLAGRDPDEDASHTRRLGQRRATVVSRLTRTRERIATLPRRRDARLRAADPACPSLGCRKGPAESLLVGWREAAHRSEEGRVGGREGYGGFAGWVLLYGRTEERLAVL</sequence>
<name>A0A8T0QWK2_PANVG</name>
<feature type="region of interest" description="Disordered" evidence="1">
    <location>
        <begin position="1"/>
        <end position="40"/>
    </location>
</feature>
<dbReference type="AlphaFoldDB" id="A0A8T0QWK2"/>
<evidence type="ECO:0000313" key="2">
    <source>
        <dbReference type="EMBL" id="KAG2577536.1"/>
    </source>
</evidence>
<dbReference type="Proteomes" id="UP000823388">
    <property type="component" value="Chromosome 6N"/>
</dbReference>
<evidence type="ECO:0000256" key="1">
    <source>
        <dbReference type="SAM" id="MobiDB-lite"/>
    </source>
</evidence>
<accession>A0A8T0QWK2</accession>